<dbReference type="InterPro" id="IPR045229">
    <property type="entry name" value="TPP_enz"/>
</dbReference>
<dbReference type="GO" id="GO:0005948">
    <property type="term" value="C:acetolactate synthase complex"/>
    <property type="evidence" value="ECO:0007669"/>
    <property type="project" value="TreeGrafter"/>
</dbReference>
<dbReference type="InterPro" id="IPR029035">
    <property type="entry name" value="DHS-like_NAD/FAD-binding_dom"/>
</dbReference>
<dbReference type="HOGENOM" id="CLU_013748_3_1_0"/>
<accession>D1C1W7</accession>
<sequence length="533" mass="56002">MIPIDTALYLSDYLLRNGTQRVSVAPDPEVATILNACRLRGISTIITPDATGGAMLAAAESAVHGGTGVIVTGSGPSAAAVATAAAQAQIERRSLIAITVEPDGDETRVAARRTLDLRALFASVSKGSYRLRADNARELVPLAWHLATTPPRGVVHLRVYSDELTRPAAPVRGQAHPPAPPPSEEYETLRRRAADLISAAQRIVVLVGPDAVEGRAETAARLLAEQWGAALIVTPMAKGAVPETDPAFAGVYGALGDYPIVELIEHSDLVVAFGATSADFVRPWRTSVPTILLTPNGPDPGLTAEVTLVGPLNALANNLPRQAGAYGDGEQRASAARRGIQDALGHPAPDAQPITPQHVIAELRRLASADVPLAVETDLVGLVAAQLWTTTQPRTFLMSNGLGLPGAGLALALAAALHRDGAPVIWLGTDTPLAIRSSLLAHVRDVRVPLPLVVINQGVHLDLLRVQEHAGYPGVGSEYAPLNLEALAALHGLAYSRVESPDNLTGTIAAAFTAGRPSLVEVVTERDYWWRRG</sequence>
<evidence type="ECO:0000313" key="8">
    <source>
        <dbReference type="Proteomes" id="UP000002027"/>
    </source>
</evidence>
<organism evidence="7 8">
    <name type="scientific">Sphaerobacter thermophilus (strain ATCC 49802 / DSM 20745 / KCCM 41009 / NCIMB 13125 / S 6022)</name>
    <dbReference type="NCBI Taxonomy" id="479434"/>
    <lineage>
        <taxon>Bacteria</taxon>
        <taxon>Pseudomonadati</taxon>
        <taxon>Thermomicrobiota</taxon>
        <taxon>Thermomicrobia</taxon>
        <taxon>Sphaerobacterales</taxon>
        <taxon>Sphaerobacterineae</taxon>
        <taxon>Sphaerobacteraceae</taxon>
        <taxon>Sphaerobacter</taxon>
    </lineage>
</organism>
<dbReference type="RefSeq" id="WP_012871281.1">
    <property type="nucleotide sequence ID" value="NC_013523.1"/>
</dbReference>
<dbReference type="STRING" id="479434.Sthe_0797"/>
<evidence type="ECO:0000259" key="4">
    <source>
        <dbReference type="Pfam" id="PF00205"/>
    </source>
</evidence>
<dbReference type="GO" id="GO:0009097">
    <property type="term" value="P:isoleucine biosynthetic process"/>
    <property type="evidence" value="ECO:0007669"/>
    <property type="project" value="TreeGrafter"/>
</dbReference>
<dbReference type="GO" id="GO:0030976">
    <property type="term" value="F:thiamine pyrophosphate binding"/>
    <property type="evidence" value="ECO:0007669"/>
    <property type="project" value="InterPro"/>
</dbReference>
<dbReference type="eggNOG" id="COG0028">
    <property type="taxonomic scope" value="Bacteria"/>
</dbReference>
<dbReference type="GO" id="GO:0003984">
    <property type="term" value="F:acetolactate synthase activity"/>
    <property type="evidence" value="ECO:0007669"/>
    <property type="project" value="TreeGrafter"/>
</dbReference>
<evidence type="ECO:0000259" key="5">
    <source>
        <dbReference type="Pfam" id="PF02775"/>
    </source>
</evidence>
<dbReference type="EMBL" id="CP001823">
    <property type="protein sequence ID" value="ACZ38234.1"/>
    <property type="molecule type" value="Genomic_DNA"/>
</dbReference>
<dbReference type="Pfam" id="PF00205">
    <property type="entry name" value="TPP_enzyme_M"/>
    <property type="match status" value="1"/>
</dbReference>
<dbReference type="InterPro" id="IPR029061">
    <property type="entry name" value="THDP-binding"/>
</dbReference>
<evidence type="ECO:0000256" key="2">
    <source>
        <dbReference type="ARBA" id="ARBA00023052"/>
    </source>
</evidence>
<dbReference type="KEGG" id="sti:Sthe_0797"/>
<evidence type="ECO:0000313" key="7">
    <source>
        <dbReference type="EMBL" id="ACZ38234.1"/>
    </source>
</evidence>
<keyword evidence="2 3" id="KW-0786">Thiamine pyrophosphate</keyword>
<dbReference type="InterPro" id="IPR011766">
    <property type="entry name" value="TPP_enzyme_TPP-bd"/>
</dbReference>
<gene>
    <name evidence="7" type="ordered locus">Sthe_0797</name>
</gene>
<evidence type="ECO:0000256" key="1">
    <source>
        <dbReference type="ARBA" id="ARBA00007812"/>
    </source>
</evidence>
<dbReference type="SUPFAM" id="SSF52467">
    <property type="entry name" value="DHS-like NAD/FAD-binding domain"/>
    <property type="match status" value="1"/>
</dbReference>
<dbReference type="Gene3D" id="3.40.50.1220">
    <property type="entry name" value="TPP-binding domain"/>
    <property type="match status" value="1"/>
</dbReference>
<dbReference type="PANTHER" id="PTHR18968">
    <property type="entry name" value="THIAMINE PYROPHOSPHATE ENZYMES"/>
    <property type="match status" value="1"/>
</dbReference>
<dbReference type="InterPro" id="IPR012001">
    <property type="entry name" value="Thiamin_PyroP_enz_TPP-bd_dom"/>
</dbReference>
<dbReference type="GO" id="GO:0000287">
    <property type="term" value="F:magnesium ion binding"/>
    <property type="evidence" value="ECO:0007669"/>
    <property type="project" value="InterPro"/>
</dbReference>
<feature type="domain" description="Thiamine pyrophosphate enzyme central" evidence="4">
    <location>
        <begin position="191"/>
        <end position="280"/>
    </location>
</feature>
<dbReference type="CDD" id="cd00568">
    <property type="entry name" value="TPP_enzymes"/>
    <property type="match status" value="1"/>
</dbReference>
<proteinExistence type="inferred from homology"/>
<dbReference type="AlphaFoldDB" id="D1C1W7"/>
<reference evidence="7 8" key="2">
    <citation type="journal article" date="2010" name="Stand. Genomic Sci.">
        <title>Complete genome sequence of Desulfohalobium retbaense type strain (HR(100)).</title>
        <authorList>
            <person name="Spring S."/>
            <person name="Nolan M."/>
            <person name="Lapidus A."/>
            <person name="Glavina Del Rio T."/>
            <person name="Copeland A."/>
            <person name="Tice H."/>
            <person name="Cheng J.F."/>
            <person name="Lucas S."/>
            <person name="Land M."/>
            <person name="Chen F."/>
            <person name="Bruce D."/>
            <person name="Goodwin L."/>
            <person name="Pitluck S."/>
            <person name="Ivanova N."/>
            <person name="Mavromatis K."/>
            <person name="Mikhailova N."/>
            <person name="Pati A."/>
            <person name="Chen A."/>
            <person name="Palaniappan K."/>
            <person name="Hauser L."/>
            <person name="Chang Y.J."/>
            <person name="Jeffries C.D."/>
            <person name="Munk C."/>
            <person name="Kiss H."/>
            <person name="Chain P."/>
            <person name="Han C."/>
            <person name="Brettin T."/>
            <person name="Detter J.C."/>
            <person name="Schuler E."/>
            <person name="Goker M."/>
            <person name="Rohde M."/>
            <person name="Bristow J."/>
            <person name="Eisen J.A."/>
            <person name="Markowitz V."/>
            <person name="Hugenholtz P."/>
            <person name="Kyrpides N.C."/>
            <person name="Klenk H.P."/>
        </authorList>
    </citation>
    <scope>NUCLEOTIDE SEQUENCE [LARGE SCALE GENOMIC DNA]</scope>
    <source>
        <strain evidence="8">ATCC 49802 / DSM 20745 / S 6022</strain>
    </source>
</reference>
<dbReference type="SUPFAM" id="SSF52518">
    <property type="entry name" value="Thiamin diphosphate-binding fold (THDP-binding)"/>
    <property type="match status" value="2"/>
</dbReference>
<dbReference type="GO" id="GO:0050660">
    <property type="term" value="F:flavin adenine dinucleotide binding"/>
    <property type="evidence" value="ECO:0007669"/>
    <property type="project" value="TreeGrafter"/>
</dbReference>
<feature type="domain" description="Thiamine pyrophosphate enzyme TPP-binding" evidence="5">
    <location>
        <begin position="382"/>
        <end position="522"/>
    </location>
</feature>
<dbReference type="Pfam" id="PF02776">
    <property type="entry name" value="TPP_enzyme_N"/>
    <property type="match status" value="1"/>
</dbReference>
<evidence type="ECO:0000256" key="3">
    <source>
        <dbReference type="RuleBase" id="RU362132"/>
    </source>
</evidence>
<dbReference type="CDD" id="cd07035">
    <property type="entry name" value="TPP_PYR_POX_like"/>
    <property type="match status" value="1"/>
</dbReference>
<dbReference type="InParanoid" id="D1C1W7"/>
<dbReference type="Gene3D" id="3.40.50.970">
    <property type="match status" value="2"/>
</dbReference>
<dbReference type="GO" id="GO:0009099">
    <property type="term" value="P:L-valine biosynthetic process"/>
    <property type="evidence" value="ECO:0007669"/>
    <property type="project" value="TreeGrafter"/>
</dbReference>
<dbReference type="InterPro" id="IPR012000">
    <property type="entry name" value="Thiamin_PyroP_enz_cen_dom"/>
</dbReference>
<dbReference type="Pfam" id="PF02775">
    <property type="entry name" value="TPP_enzyme_C"/>
    <property type="match status" value="1"/>
</dbReference>
<dbReference type="OrthoDB" id="4494979at2"/>
<comment type="similarity">
    <text evidence="1 3">Belongs to the TPP enzyme family.</text>
</comment>
<dbReference type="PANTHER" id="PTHR18968:SF13">
    <property type="entry name" value="ACETOLACTATE SYNTHASE CATALYTIC SUBUNIT, MITOCHONDRIAL"/>
    <property type="match status" value="1"/>
</dbReference>
<keyword evidence="8" id="KW-1185">Reference proteome</keyword>
<dbReference type="Proteomes" id="UP000002027">
    <property type="component" value="Chromosome 1"/>
</dbReference>
<name>D1C1W7_SPHTD</name>
<reference evidence="8" key="1">
    <citation type="submission" date="2009-11" db="EMBL/GenBank/DDBJ databases">
        <title>The complete chromosome 1 of Sphaerobacter thermophilus DSM 20745.</title>
        <authorList>
            <person name="Lucas S."/>
            <person name="Copeland A."/>
            <person name="Lapidus A."/>
            <person name="Glavina del Rio T."/>
            <person name="Dalin E."/>
            <person name="Tice H."/>
            <person name="Bruce D."/>
            <person name="Goodwin L."/>
            <person name="Pitluck S."/>
            <person name="Kyrpides N."/>
            <person name="Mavromatis K."/>
            <person name="Ivanova N."/>
            <person name="Mikhailova N."/>
            <person name="LaButti K.M."/>
            <person name="Clum A."/>
            <person name="Sun H.I."/>
            <person name="Brettin T."/>
            <person name="Detter J.C."/>
            <person name="Han C."/>
            <person name="Larimer F."/>
            <person name="Land M."/>
            <person name="Hauser L."/>
            <person name="Markowitz V."/>
            <person name="Cheng J.F."/>
            <person name="Hugenholtz P."/>
            <person name="Woyke T."/>
            <person name="Wu D."/>
            <person name="Steenblock K."/>
            <person name="Schneider S."/>
            <person name="Pukall R."/>
            <person name="Goeker M."/>
            <person name="Klenk H.P."/>
            <person name="Eisen J.A."/>
        </authorList>
    </citation>
    <scope>NUCLEOTIDE SEQUENCE [LARGE SCALE GENOMIC DNA]</scope>
    <source>
        <strain evidence="8">ATCC 49802 / DSM 20745 / S 6022</strain>
    </source>
</reference>
<protein>
    <submittedName>
        <fullName evidence="7">Thiamine pyrophosphate protein central region</fullName>
    </submittedName>
</protein>
<feature type="domain" description="Thiamine pyrophosphate enzyme N-terminal TPP-binding" evidence="6">
    <location>
        <begin position="7"/>
        <end position="107"/>
    </location>
</feature>
<evidence type="ECO:0000259" key="6">
    <source>
        <dbReference type="Pfam" id="PF02776"/>
    </source>
</evidence>